<dbReference type="Proteomes" id="UP000008281">
    <property type="component" value="Unassembled WGS sequence"/>
</dbReference>
<dbReference type="Pfam" id="PF00017">
    <property type="entry name" value="SH2"/>
    <property type="match status" value="1"/>
</dbReference>
<dbReference type="SUPFAM" id="SSF55550">
    <property type="entry name" value="SH2 domain"/>
    <property type="match status" value="1"/>
</dbReference>
<dbReference type="AlphaFoldDB" id="E3LVK7"/>
<dbReference type="RefSeq" id="XP_003112123.2">
    <property type="nucleotide sequence ID" value="XM_003112075.2"/>
</dbReference>
<evidence type="ECO:0000256" key="1">
    <source>
        <dbReference type="ARBA" id="ARBA00022679"/>
    </source>
</evidence>
<dbReference type="InterPro" id="IPR011009">
    <property type="entry name" value="Kinase-like_dom_sf"/>
</dbReference>
<dbReference type="HOGENOM" id="CLU_000288_7_2_1"/>
<dbReference type="SUPFAM" id="SSF56112">
    <property type="entry name" value="Protein kinase-like (PK-like)"/>
    <property type="match status" value="1"/>
</dbReference>
<dbReference type="PANTHER" id="PTHR24418">
    <property type="entry name" value="TYROSINE-PROTEIN KINASE"/>
    <property type="match status" value="1"/>
</dbReference>
<evidence type="ECO:0000256" key="2">
    <source>
        <dbReference type="ARBA" id="ARBA00022741"/>
    </source>
</evidence>
<evidence type="ECO:0000256" key="3">
    <source>
        <dbReference type="ARBA" id="ARBA00022777"/>
    </source>
</evidence>
<comment type="catalytic activity">
    <reaction evidence="6 8">
        <text>L-tyrosyl-[protein] + ATP = O-phospho-L-tyrosyl-[protein] + ADP + H(+)</text>
        <dbReference type="Rhea" id="RHEA:10596"/>
        <dbReference type="Rhea" id="RHEA-COMP:10136"/>
        <dbReference type="Rhea" id="RHEA-COMP:20101"/>
        <dbReference type="ChEBI" id="CHEBI:15378"/>
        <dbReference type="ChEBI" id="CHEBI:30616"/>
        <dbReference type="ChEBI" id="CHEBI:46858"/>
        <dbReference type="ChEBI" id="CHEBI:61978"/>
        <dbReference type="ChEBI" id="CHEBI:456216"/>
        <dbReference type="EC" id="2.7.10.2"/>
    </reaction>
</comment>
<dbReference type="GO" id="GO:0005524">
    <property type="term" value="F:ATP binding"/>
    <property type="evidence" value="ECO:0007669"/>
    <property type="project" value="UniProtKB-KW"/>
</dbReference>
<comment type="similarity">
    <text evidence="8">Belongs to the protein kinase superfamily. Tyr protein kinase family.</text>
</comment>
<feature type="region of interest" description="Disordered" evidence="9">
    <location>
        <begin position="450"/>
        <end position="523"/>
    </location>
</feature>
<dbReference type="EC" id="2.7.10.2" evidence="8"/>
<dbReference type="EMBL" id="DS268416">
    <property type="protein sequence ID" value="EFP12557.1"/>
    <property type="molecule type" value="Genomic_DNA"/>
</dbReference>
<evidence type="ECO:0000256" key="6">
    <source>
        <dbReference type="ARBA" id="ARBA00051245"/>
    </source>
</evidence>
<keyword evidence="4 8" id="KW-0067">ATP-binding</keyword>
<dbReference type="eggNOG" id="KOG0194">
    <property type="taxonomic scope" value="Eukaryota"/>
</dbReference>
<evidence type="ECO:0000256" key="8">
    <source>
        <dbReference type="RuleBase" id="RU362096"/>
    </source>
</evidence>
<name>E3LVK7_CAERE</name>
<protein>
    <recommendedName>
        <fullName evidence="8">Tyrosine-protein kinase</fullName>
        <ecNumber evidence="8">2.7.10.2</ecNumber>
    </recommendedName>
</protein>
<dbReference type="SMART" id="SM00219">
    <property type="entry name" value="TyrKc"/>
    <property type="match status" value="1"/>
</dbReference>
<organism evidence="13">
    <name type="scientific">Caenorhabditis remanei</name>
    <name type="common">Caenorhabditis vulgaris</name>
    <dbReference type="NCBI Taxonomy" id="31234"/>
    <lineage>
        <taxon>Eukaryota</taxon>
        <taxon>Metazoa</taxon>
        <taxon>Ecdysozoa</taxon>
        <taxon>Nematoda</taxon>
        <taxon>Chromadorea</taxon>
        <taxon>Rhabditida</taxon>
        <taxon>Rhabditina</taxon>
        <taxon>Rhabditomorpha</taxon>
        <taxon>Rhabditoidea</taxon>
        <taxon>Rhabditidae</taxon>
        <taxon>Peloderinae</taxon>
        <taxon>Caenorhabditis</taxon>
    </lineage>
</organism>
<dbReference type="InterPro" id="IPR008266">
    <property type="entry name" value="Tyr_kinase_AS"/>
</dbReference>
<feature type="domain" description="Protein kinase" evidence="11">
    <location>
        <begin position="154"/>
        <end position="423"/>
    </location>
</feature>
<keyword evidence="3 8" id="KW-0418">Kinase</keyword>
<dbReference type="GeneID" id="9810012"/>
<dbReference type="InterPro" id="IPR001245">
    <property type="entry name" value="Ser-Thr/Tyr_kinase_cat_dom"/>
</dbReference>
<keyword evidence="13" id="KW-1185">Reference proteome</keyword>
<dbReference type="PROSITE" id="PS00109">
    <property type="entry name" value="PROTEIN_KINASE_TYR"/>
    <property type="match status" value="1"/>
</dbReference>
<dbReference type="InterPro" id="IPR000980">
    <property type="entry name" value="SH2"/>
</dbReference>
<dbReference type="InterPro" id="IPR050198">
    <property type="entry name" value="Non-receptor_tyrosine_kinases"/>
</dbReference>
<evidence type="ECO:0000256" key="4">
    <source>
        <dbReference type="ARBA" id="ARBA00022840"/>
    </source>
</evidence>
<reference evidence="12" key="1">
    <citation type="submission" date="2007-07" db="EMBL/GenBank/DDBJ databases">
        <title>PCAP assembly of the Caenorhabditis remanei genome.</title>
        <authorList>
            <consortium name="The Caenorhabditis remanei Sequencing Consortium"/>
            <person name="Wilson R.K."/>
        </authorList>
    </citation>
    <scope>NUCLEOTIDE SEQUENCE [LARGE SCALE GENOMIC DNA]</scope>
    <source>
        <strain evidence="12">PB4641</strain>
    </source>
</reference>
<sequence>MREGCEKSQDKQEKTVTGDTKEVKGKLRYARYYHGVQKKTEAEKLMKDSCPGTFLVRSSLLKEGFNVTLFLSVKVLNGEDGSCFHHYIIEFREKQYYLMQHYCDNKGNGKTEESKPFPEIADLIAHYQHHRLACKIRLGRPFKYPRWQLKNFQVNTTGKLGAGNFCTVYKGFVTHRRDLKGVDVAVKVSNEQKRDATLSMETRNLLFAEAKIMINYKHPNVISFYGIAADLPPYMVCMEFCSGGSLEDALKKYGKDMEEFERQILLIDAARGMRYLHFQKCIHRDLASRNCLISSEGLVKIADFGLSKTLEKNQTAFKEALKEAPLAWLAPECIQRESEFSIKTDVWAFGVVIFEVYNNGGKLFDGEDDTVIIKRIRKANMPTIEEKTKLPSMQQVLSSIWTRKPDDRPDFQKVLEQLVSALLPIKQEDLKRMQINNLKGVCRTQMPNTSLDKDIMITNEDQEQDVSSEKNKNKSRTGETKRKTGNRKDRNSGKRTPREETPKSKKPVPVRNTIRKGPGVTTE</sequence>
<keyword evidence="5 8" id="KW-0829">Tyrosine-protein kinase</keyword>
<dbReference type="InterPro" id="IPR020635">
    <property type="entry name" value="Tyr_kinase_cat_dom"/>
</dbReference>
<evidence type="ECO:0000256" key="7">
    <source>
        <dbReference type="PROSITE-ProRule" id="PRU00191"/>
    </source>
</evidence>
<dbReference type="STRING" id="31234.E3LVK7"/>
<keyword evidence="1 8" id="KW-0808">Transferase</keyword>
<evidence type="ECO:0000259" key="10">
    <source>
        <dbReference type="PROSITE" id="PS50001"/>
    </source>
</evidence>
<dbReference type="InterPro" id="IPR036860">
    <property type="entry name" value="SH2_dom_sf"/>
</dbReference>
<dbReference type="InterPro" id="IPR000719">
    <property type="entry name" value="Prot_kinase_dom"/>
</dbReference>
<dbReference type="OrthoDB" id="98077at2759"/>
<dbReference type="KEGG" id="crq:GCK72_002541"/>
<proteinExistence type="inferred from homology"/>
<dbReference type="Gene3D" id="1.10.510.10">
    <property type="entry name" value="Transferase(Phosphotransferase) domain 1"/>
    <property type="match status" value="1"/>
</dbReference>
<dbReference type="PRINTS" id="PR00109">
    <property type="entry name" value="TYRKINASE"/>
</dbReference>
<dbReference type="CDD" id="cd00192">
    <property type="entry name" value="PTKc"/>
    <property type="match status" value="1"/>
</dbReference>
<dbReference type="PROSITE" id="PS50011">
    <property type="entry name" value="PROTEIN_KINASE_DOM"/>
    <property type="match status" value="1"/>
</dbReference>
<accession>E3LVK7</accession>
<evidence type="ECO:0000256" key="5">
    <source>
        <dbReference type="ARBA" id="ARBA00023137"/>
    </source>
</evidence>
<dbReference type="PROSITE" id="PS50001">
    <property type="entry name" value="SH2"/>
    <property type="match status" value="1"/>
</dbReference>
<feature type="compositionally biased region" description="Basic and acidic residues" evidence="9">
    <location>
        <begin position="467"/>
        <end position="503"/>
    </location>
</feature>
<keyword evidence="7" id="KW-0727">SH2 domain</keyword>
<dbReference type="OMA" id="LACKIRL"/>
<dbReference type="FunCoup" id="E3LVK7">
    <property type="interactions" value="4"/>
</dbReference>
<dbReference type="CDD" id="cd00173">
    <property type="entry name" value="SH2"/>
    <property type="match status" value="1"/>
</dbReference>
<evidence type="ECO:0000259" key="11">
    <source>
        <dbReference type="PROSITE" id="PS50011"/>
    </source>
</evidence>
<dbReference type="InParanoid" id="E3LVK7"/>
<dbReference type="Pfam" id="PF07714">
    <property type="entry name" value="PK_Tyr_Ser-Thr"/>
    <property type="match status" value="1"/>
</dbReference>
<gene>
    <name evidence="12" type="primary">Cre-kin-24</name>
    <name evidence="12" type="ORF">CRE_29543</name>
</gene>
<evidence type="ECO:0000313" key="12">
    <source>
        <dbReference type="EMBL" id="EFP12557.1"/>
    </source>
</evidence>
<keyword evidence="2 8" id="KW-0547">Nucleotide-binding</keyword>
<evidence type="ECO:0000313" key="13">
    <source>
        <dbReference type="Proteomes" id="UP000008281"/>
    </source>
</evidence>
<feature type="domain" description="SH2" evidence="10">
    <location>
        <begin position="32"/>
        <end position="142"/>
    </location>
</feature>
<dbReference type="Gene3D" id="3.30.200.20">
    <property type="entry name" value="Phosphorylase Kinase, domain 1"/>
    <property type="match status" value="1"/>
</dbReference>
<evidence type="ECO:0000256" key="9">
    <source>
        <dbReference type="SAM" id="MobiDB-lite"/>
    </source>
</evidence>
<dbReference type="CTD" id="9810012"/>
<dbReference type="SMART" id="SM00252">
    <property type="entry name" value="SH2"/>
    <property type="match status" value="1"/>
</dbReference>
<dbReference type="Gene3D" id="3.30.505.10">
    <property type="entry name" value="SH2 domain"/>
    <property type="match status" value="1"/>
</dbReference>
<dbReference type="GO" id="GO:0004715">
    <property type="term" value="F:non-membrane spanning protein tyrosine kinase activity"/>
    <property type="evidence" value="ECO:0007669"/>
    <property type="project" value="UniProtKB-EC"/>
</dbReference>